<reference evidence="2 3" key="1">
    <citation type="submission" date="2019-01" db="EMBL/GenBank/DDBJ databases">
        <title>Complete genome of a denitifying bacterium Halomons sp. BC-M4-5.</title>
        <authorList>
            <person name="Wang L."/>
            <person name="Shao Z."/>
        </authorList>
    </citation>
    <scope>NUCLEOTIDE SEQUENCE [LARGE SCALE GENOMIC DNA]</scope>
    <source>
        <strain evidence="2 3">BC-M4-5</strain>
    </source>
</reference>
<feature type="domain" description="YjiS-like" evidence="1">
    <location>
        <begin position="11"/>
        <end position="42"/>
    </location>
</feature>
<dbReference type="RefSeq" id="WP_159547930.1">
    <property type="nucleotide sequence ID" value="NZ_CP035042.1"/>
</dbReference>
<protein>
    <submittedName>
        <fullName evidence="2">DUF1127 domain-containing protein</fullName>
    </submittedName>
</protein>
<name>A0A6I6SFK7_9GAMM</name>
<dbReference type="EMBL" id="CP035042">
    <property type="protein sequence ID" value="QHC48372.1"/>
    <property type="molecule type" value="Genomic_DNA"/>
</dbReference>
<dbReference type="Pfam" id="PF06568">
    <property type="entry name" value="YjiS-like"/>
    <property type="match status" value="1"/>
</dbReference>
<evidence type="ECO:0000259" key="1">
    <source>
        <dbReference type="Pfam" id="PF06568"/>
    </source>
</evidence>
<accession>A0A6I6SFK7</accession>
<dbReference type="KEGG" id="htx:EKK97_00510"/>
<dbReference type="Proteomes" id="UP000464013">
    <property type="component" value="Chromosome"/>
</dbReference>
<keyword evidence="3" id="KW-1185">Reference proteome</keyword>
<proteinExistence type="predicted"/>
<evidence type="ECO:0000313" key="2">
    <source>
        <dbReference type="EMBL" id="QHC48372.1"/>
    </source>
</evidence>
<gene>
    <name evidence="2" type="ORF">EKK97_00510</name>
</gene>
<evidence type="ECO:0000313" key="3">
    <source>
        <dbReference type="Proteomes" id="UP000464013"/>
    </source>
</evidence>
<sequence>MLIERFIHLSRWIRSRQQRHRTRCDLRHLDDHLLADIGLDRSTAEREVRKPFWR</sequence>
<dbReference type="InterPro" id="IPR009506">
    <property type="entry name" value="YjiS-like"/>
</dbReference>
<dbReference type="AlphaFoldDB" id="A0A6I6SFK7"/>
<organism evidence="2 3">
    <name type="scientific">Billgrantia tianxiuensis</name>
    <dbReference type="NCBI Taxonomy" id="2497861"/>
    <lineage>
        <taxon>Bacteria</taxon>
        <taxon>Pseudomonadati</taxon>
        <taxon>Pseudomonadota</taxon>
        <taxon>Gammaproteobacteria</taxon>
        <taxon>Oceanospirillales</taxon>
        <taxon>Halomonadaceae</taxon>
        <taxon>Billgrantia</taxon>
    </lineage>
</organism>